<comment type="caution">
    <text evidence="2">The sequence shown here is derived from an EMBL/GenBank/DDBJ whole genome shotgun (WGS) entry which is preliminary data.</text>
</comment>
<proteinExistence type="predicted"/>
<evidence type="ECO:0000313" key="3">
    <source>
        <dbReference type="Proteomes" id="UP001596434"/>
    </source>
</evidence>
<dbReference type="GeneID" id="96954027"/>
<dbReference type="Proteomes" id="UP001596434">
    <property type="component" value="Unassembled WGS sequence"/>
</dbReference>
<evidence type="ECO:0000256" key="1">
    <source>
        <dbReference type="SAM" id="MobiDB-lite"/>
    </source>
</evidence>
<dbReference type="AlphaFoldDB" id="A0ABD5ZZ23"/>
<keyword evidence="3" id="KW-1185">Reference proteome</keyword>
<protein>
    <submittedName>
        <fullName evidence="2">Acc operon protein</fullName>
    </submittedName>
</protein>
<dbReference type="InterPro" id="IPR058335">
    <property type="entry name" value="PccX"/>
</dbReference>
<dbReference type="Pfam" id="PF26062">
    <property type="entry name" value="DUF8022"/>
    <property type="match status" value="1"/>
</dbReference>
<dbReference type="EMBL" id="JBHTAT010000001">
    <property type="protein sequence ID" value="MFC7255660.1"/>
    <property type="molecule type" value="Genomic_DNA"/>
</dbReference>
<sequence length="97" mass="10373">MPRKSTETSRSEMVDDTLDIPNDATDEEAAAIAAAVGAHVRDSYLAAVAATASTEETWDGDRWSFAGRIHGLQGRSVRVPETAPTDAWTAAGRTDRL</sequence>
<feature type="compositionally biased region" description="Basic and acidic residues" evidence="1">
    <location>
        <begin position="1"/>
        <end position="13"/>
    </location>
</feature>
<name>A0ABD5ZZ23_9EURY</name>
<feature type="region of interest" description="Disordered" evidence="1">
    <location>
        <begin position="1"/>
        <end position="20"/>
    </location>
</feature>
<dbReference type="RefSeq" id="WP_379706526.1">
    <property type="nucleotide sequence ID" value="NZ_JBHTAT010000001.1"/>
</dbReference>
<accession>A0ABD5ZZ23</accession>
<organism evidence="2 3">
    <name type="scientific">Haloplanus litoreus</name>
    <dbReference type="NCBI Taxonomy" id="767515"/>
    <lineage>
        <taxon>Archaea</taxon>
        <taxon>Methanobacteriati</taxon>
        <taxon>Methanobacteriota</taxon>
        <taxon>Stenosarchaea group</taxon>
        <taxon>Halobacteria</taxon>
        <taxon>Halobacteriales</taxon>
        <taxon>Haloferacaceae</taxon>
        <taxon>Haloplanus</taxon>
    </lineage>
</organism>
<reference evidence="2 3" key="1">
    <citation type="journal article" date="2019" name="Int. J. Syst. Evol. Microbiol.">
        <title>The Global Catalogue of Microorganisms (GCM) 10K type strain sequencing project: providing services to taxonomists for standard genome sequencing and annotation.</title>
        <authorList>
            <consortium name="The Broad Institute Genomics Platform"/>
            <consortium name="The Broad Institute Genome Sequencing Center for Infectious Disease"/>
            <person name="Wu L."/>
            <person name="Ma J."/>
        </authorList>
    </citation>
    <scope>NUCLEOTIDE SEQUENCE [LARGE SCALE GENOMIC DNA]</scope>
    <source>
        <strain evidence="2 3">GX21</strain>
    </source>
</reference>
<evidence type="ECO:0000313" key="2">
    <source>
        <dbReference type="EMBL" id="MFC7255660.1"/>
    </source>
</evidence>
<gene>
    <name evidence="2" type="ORF">ACFQKE_10215</name>
</gene>